<dbReference type="EMBL" id="CP032694">
    <property type="protein sequence ID" value="AYG58724.1"/>
    <property type="molecule type" value="Genomic_DNA"/>
</dbReference>
<keyword evidence="2" id="KW-1133">Transmembrane helix</keyword>
<gene>
    <name evidence="3" type="ORF">CCGE525_07815</name>
</gene>
<evidence type="ECO:0000313" key="3">
    <source>
        <dbReference type="EMBL" id="AYG58724.1"/>
    </source>
</evidence>
<dbReference type="AlphaFoldDB" id="A0A387FRN6"/>
<evidence type="ECO:0000313" key="4">
    <source>
        <dbReference type="Proteomes" id="UP000282195"/>
    </source>
</evidence>
<dbReference type="Proteomes" id="UP000282195">
    <property type="component" value="Chromosome"/>
</dbReference>
<organism evidence="3 4">
    <name type="scientific">Rhizobium jaguaris</name>
    <dbReference type="NCBI Taxonomy" id="1312183"/>
    <lineage>
        <taxon>Bacteria</taxon>
        <taxon>Pseudomonadati</taxon>
        <taxon>Pseudomonadota</taxon>
        <taxon>Alphaproteobacteria</taxon>
        <taxon>Hyphomicrobiales</taxon>
        <taxon>Rhizobiaceae</taxon>
        <taxon>Rhizobium/Agrobacterium group</taxon>
        <taxon>Rhizobium</taxon>
    </lineage>
</organism>
<dbReference type="KEGG" id="rjg:CCGE525_07815"/>
<sequence>MMWRSITMSNDTNGPSPDLRTTPLSRRPPWAQWVVILAAIILAALAWSLWPRTGPTNTTTPPAQTTTTQPPATSTPPATAPAQQ</sequence>
<evidence type="ECO:0000256" key="1">
    <source>
        <dbReference type="SAM" id="MobiDB-lite"/>
    </source>
</evidence>
<feature type="region of interest" description="Disordered" evidence="1">
    <location>
        <begin position="51"/>
        <end position="84"/>
    </location>
</feature>
<reference evidence="3 4" key="1">
    <citation type="submission" date="2018-10" db="EMBL/GenBank/DDBJ databases">
        <title>Rhizobium etli, R. leguminosarum and a new Rhizobium genospecies from Phaseolus dumosus.</title>
        <authorList>
            <person name="Ramirez-Puebla S.T."/>
            <person name="Rogel-Hernandez M.A."/>
            <person name="Guerrero G."/>
            <person name="Ormeno-Orrillo E."/>
            <person name="Martinez-Romero J.C."/>
            <person name="Negrete-Yankelevich S."/>
            <person name="Martinez-Romero E."/>
        </authorList>
    </citation>
    <scope>NUCLEOTIDE SEQUENCE [LARGE SCALE GENOMIC DNA]</scope>
    <source>
        <strain evidence="3 4">CCGE525</strain>
    </source>
</reference>
<feature type="transmembrane region" description="Helical" evidence="2">
    <location>
        <begin position="30"/>
        <end position="50"/>
    </location>
</feature>
<name>A0A387FRN6_9HYPH</name>
<proteinExistence type="predicted"/>
<evidence type="ECO:0000256" key="2">
    <source>
        <dbReference type="SAM" id="Phobius"/>
    </source>
</evidence>
<keyword evidence="2" id="KW-0812">Transmembrane</keyword>
<feature type="compositionally biased region" description="Polar residues" evidence="1">
    <location>
        <begin position="1"/>
        <end position="15"/>
    </location>
</feature>
<feature type="region of interest" description="Disordered" evidence="1">
    <location>
        <begin position="1"/>
        <end position="25"/>
    </location>
</feature>
<keyword evidence="4" id="KW-1185">Reference proteome</keyword>
<accession>A0A387FRN6</accession>
<protein>
    <submittedName>
        <fullName evidence="3">Uncharacterized protein</fullName>
    </submittedName>
</protein>
<feature type="compositionally biased region" description="Low complexity" evidence="1">
    <location>
        <begin position="53"/>
        <end position="84"/>
    </location>
</feature>
<keyword evidence="2" id="KW-0472">Membrane</keyword>